<keyword evidence="2" id="KW-0812">Transmembrane</keyword>
<sequence length="368" mass="40018">MAKLYIALGAAVVASLFLSMAWKPLPFEERLIAIQMQEAPPELARLVADEPIEVQALLLDYASDEILKLKAQSALLRYPELVRRVLPIYGSDQDFQGILREHGESVFLPIAYFLANEVSSVAVMHYTAQKFQSLRQATGSNSTTSRDNAEQPGTLTPELRGRYAVRFIENEGHGFLGQFVLDSSGNPRWLQSERLLEGAGSFFVGGIGSLERKAKTDQAINIADAGWAGVDVLLMASAVKLLRLGRVGAVAGKPLSSSTRTAALASRVARVGQAGVGLARHGKWPAIILAGYVAIQHPGIINDTFANLARFIGLPGWLGQFAGWLIILLPVFYLGAWIMRWMVAPTIKLLRATLATLSRFEPAKGRNA</sequence>
<feature type="transmembrane region" description="Helical" evidence="2">
    <location>
        <begin position="317"/>
        <end position="339"/>
    </location>
</feature>
<accession>A0A1G5QS45</accession>
<feature type="region of interest" description="Disordered" evidence="1">
    <location>
        <begin position="135"/>
        <end position="155"/>
    </location>
</feature>
<evidence type="ECO:0000256" key="1">
    <source>
        <dbReference type="SAM" id="MobiDB-lite"/>
    </source>
</evidence>
<protein>
    <submittedName>
        <fullName evidence="3">Uncharacterized protein</fullName>
    </submittedName>
</protein>
<evidence type="ECO:0000256" key="2">
    <source>
        <dbReference type="SAM" id="Phobius"/>
    </source>
</evidence>
<dbReference type="AlphaFoldDB" id="A0A1G5QS45"/>
<evidence type="ECO:0000313" key="4">
    <source>
        <dbReference type="Proteomes" id="UP000199648"/>
    </source>
</evidence>
<keyword evidence="4" id="KW-1185">Reference proteome</keyword>
<organism evidence="3 4">
    <name type="scientific">Thiohalomonas denitrificans</name>
    <dbReference type="NCBI Taxonomy" id="415747"/>
    <lineage>
        <taxon>Bacteria</taxon>
        <taxon>Pseudomonadati</taxon>
        <taxon>Pseudomonadota</taxon>
        <taxon>Gammaproteobacteria</taxon>
        <taxon>Thiohalomonadales</taxon>
        <taxon>Thiohalomonadaceae</taxon>
        <taxon>Thiohalomonas</taxon>
    </lineage>
</organism>
<reference evidence="3 4" key="1">
    <citation type="submission" date="2016-10" db="EMBL/GenBank/DDBJ databases">
        <authorList>
            <person name="de Groot N.N."/>
        </authorList>
    </citation>
    <scope>NUCLEOTIDE SEQUENCE [LARGE SCALE GENOMIC DNA]</scope>
    <source>
        <strain evidence="3 4">HLD2</strain>
    </source>
</reference>
<keyword evidence="2" id="KW-1133">Transmembrane helix</keyword>
<evidence type="ECO:0000313" key="3">
    <source>
        <dbReference type="EMBL" id="SCZ64655.1"/>
    </source>
</evidence>
<feature type="compositionally biased region" description="Polar residues" evidence="1">
    <location>
        <begin position="135"/>
        <end position="154"/>
    </location>
</feature>
<keyword evidence="2" id="KW-0472">Membrane</keyword>
<dbReference type="RefSeq" id="WP_092998155.1">
    <property type="nucleotide sequence ID" value="NZ_FMWD01000008.1"/>
</dbReference>
<dbReference type="OrthoDB" id="241383at2"/>
<gene>
    <name evidence="3" type="ORF">SAMN03097708_02682</name>
</gene>
<name>A0A1G5QS45_9GAMM</name>
<dbReference type="EMBL" id="FMWD01000008">
    <property type="protein sequence ID" value="SCZ64655.1"/>
    <property type="molecule type" value="Genomic_DNA"/>
</dbReference>
<dbReference type="Proteomes" id="UP000199648">
    <property type="component" value="Unassembled WGS sequence"/>
</dbReference>
<proteinExistence type="predicted"/>